<dbReference type="PROSITE" id="PS01124">
    <property type="entry name" value="HTH_ARAC_FAMILY_2"/>
    <property type="match status" value="1"/>
</dbReference>
<dbReference type="GO" id="GO:0003700">
    <property type="term" value="F:DNA-binding transcription factor activity"/>
    <property type="evidence" value="ECO:0007669"/>
    <property type="project" value="InterPro"/>
</dbReference>
<dbReference type="SMART" id="SM00342">
    <property type="entry name" value="HTH_ARAC"/>
    <property type="match status" value="1"/>
</dbReference>
<protein>
    <submittedName>
        <fullName evidence="5">Helix-turn-helix domain-containing protein</fullName>
    </submittedName>
</protein>
<name>A0A7K1L3A2_9ACTN</name>
<dbReference type="PANTHER" id="PTHR43280:SF32">
    <property type="entry name" value="TRANSCRIPTIONAL REGULATORY PROTEIN"/>
    <property type="match status" value="1"/>
</dbReference>
<dbReference type="RefSeq" id="WP_216651366.1">
    <property type="nucleotide sequence ID" value="NZ_WOFH01000006.1"/>
</dbReference>
<organism evidence="5 6">
    <name type="scientific">Actinomadura litoris</name>
    <dbReference type="NCBI Taxonomy" id="2678616"/>
    <lineage>
        <taxon>Bacteria</taxon>
        <taxon>Bacillati</taxon>
        <taxon>Actinomycetota</taxon>
        <taxon>Actinomycetes</taxon>
        <taxon>Streptosporangiales</taxon>
        <taxon>Thermomonosporaceae</taxon>
        <taxon>Actinomadura</taxon>
    </lineage>
</organism>
<dbReference type="SUPFAM" id="SSF46689">
    <property type="entry name" value="Homeodomain-like"/>
    <property type="match status" value="1"/>
</dbReference>
<dbReference type="SUPFAM" id="SSF51215">
    <property type="entry name" value="Regulatory protein AraC"/>
    <property type="match status" value="1"/>
</dbReference>
<dbReference type="InterPro" id="IPR003313">
    <property type="entry name" value="AraC-bd"/>
</dbReference>
<dbReference type="InterPro" id="IPR037923">
    <property type="entry name" value="HTH-like"/>
</dbReference>
<sequence length="297" mass="32796">MSALPLHHIEVPAPSGTAPLAIGSFPEIGSYTTAGFAHRHDFYEVLHITGGSGTHVVDFVHYQIKPPVMYFLSPGQVHFWDCETPLQGRVLVFTEDFMLGRASERGMGDEPPCFDVLSENAELRLDAAGDRAISDLLVPIEQEYHRREAGHTCVSRAYLNILLVTAYRMRAFAPATAEHRSSALARRFVRLAAEHDADEPSVRAYADKLGVTASHLTEVVKQATGRTPGQVIRGALALEAKRMLALTELNAAQVASALGFTDPSYFGRFFKRETGVSPLGFRRVIREKYQNAREMSL</sequence>
<feature type="domain" description="HTH araC/xylS-type" evidence="4">
    <location>
        <begin position="186"/>
        <end position="284"/>
    </location>
</feature>
<comment type="caution">
    <text evidence="5">The sequence shown here is derived from an EMBL/GenBank/DDBJ whole genome shotgun (WGS) entry which is preliminary data.</text>
</comment>
<accession>A0A7K1L3A2</accession>
<keyword evidence="2" id="KW-0238">DNA-binding</keyword>
<dbReference type="Proteomes" id="UP000432015">
    <property type="component" value="Unassembled WGS sequence"/>
</dbReference>
<dbReference type="Pfam" id="PF02311">
    <property type="entry name" value="AraC_binding"/>
    <property type="match status" value="1"/>
</dbReference>
<dbReference type="InterPro" id="IPR009057">
    <property type="entry name" value="Homeodomain-like_sf"/>
</dbReference>
<evidence type="ECO:0000256" key="3">
    <source>
        <dbReference type="ARBA" id="ARBA00023163"/>
    </source>
</evidence>
<evidence type="ECO:0000259" key="4">
    <source>
        <dbReference type="PROSITE" id="PS01124"/>
    </source>
</evidence>
<dbReference type="InterPro" id="IPR018060">
    <property type="entry name" value="HTH_AraC"/>
</dbReference>
<evidence type="ECO:0000313" key="5">
    <source>
        <dbReference type="EMBL" id="MUN38879.1"/>
    </source>
</evidence>
<dbReference type="PANTHER" id="PTHR43280">
    <property type="entry name" value="ARAC-FAMILY TRANSCRIPTIONAL REGULATOR"/>
    <property type="match status" value="1"/>
</dbReference>
<keyword evidence="1" id="KW-0805">Transcription regulation</keyword>
<dbReference type="GO" id="GO:0043565">
    <property type="term" value="F:sequence-specific DNA binding"/>
    <property type="evidence" value="ECO:0007669"/>
    <property type="project" value="InterPro"/>
</dbReference>
<proteinExistence type="predicted"/>
<reference evidence="5 6" key="1">
    <citation type="submission" date="2019-11" db="EMBL/GenBank/DDBJ databases">
        <authorList>
            <person name="Cao P."/>
        </authorList>
    </citation>
    <scope>NUCLEOTIDE SEQUENCE [LARGE SCALE GENOMIC DNA]</scope>
    <source>
        <strain evidence="5 6">NEAU-AAG5</strain>
    </source>
</reference>
<dbReference type="Gene3D" id="1.10.10.60">
    <property type="entry name" value="Homeodomain-like"/>
    <property type="match status" value="2"/>
</dbReference>
<dbReference type="Pfam" id="PF12833">
    <property type="entry name" value="HTH_18"/>
    <property type="match status" value="1"/>
</dbReference>
<keyword evidence="3" id="KW-0804">Transcription</keyword>
<dbReference type="AlphaFoldDB" id="A0A7K1L3A2"/>
<evidence type="ECO:0000256" key="2">
    <source>
        <dbReference type="ARBA" id="ARBA00023125"/>
    </source>
</evidence>
<evidence type="ECO:0000313" key="6">
    <source>
        <dbReference type="Proteomes" id="UP000432015"/>
    </source>
</evidence>
<dbReference type="EMBL" id="WOFH01000006">
    <property type="protein sequence ID" value="MUN38879.1"/>
    <property type="molecule type" value="Genomic_DNA"/>
</dbReference>
<keyword evidence="6" id="KW-1185">Reference proteome</keyword>
<evidence type="ECO:0000256" key="1">
    <source>
        <dbReference type="ARBA" id="ARBA00023015"/>
    </source>
</evidence>
<gene>
    <name evidence="5" type="ORF">GNZ18_20035</name>
</gene>